<dbReference type="AlphaFoldDB" id="A0A0E9WER0"/>
<protein>
    <submittedName>
        <fullName evidence="1">Uncharacterized protein</fullName>
    </submittedName>
</protein>
<dbReference type="EMBL" id="GBXM01020594">
    <property type="protein sequence ID" value="JAH87983.1"/>
    <property type="molecule type" value="Transcribed_RNA"/>
</dbReference>
<sequence>MTLYQKSVFSVLARDPMLSKFTFLIIRTSVIF</sequence>
<reference evidence="1" key="2">
    <citation type="journal article" date="2015" name="Fish Shellfish Immunol.">
        <title>Early steps in the European eel (Anguilla anguilla)-Vibrio vulnificus interaction in the gills: Role of the RtxA13 toxin.</title>
        <authorList>
            <person name="Callol A."/>
            <person name="Pajuelo D."/>
            <person name="Ebbesson L."/>
            <person name="Teles M."/>
            <person name="MacKenzie S."/>
            <person name="Amaro C."/>
        </authorList>
    </citation>
    <scope>NUCLEOTIDE SEQUENCE</scope>
</reference>
<reference evidence="1" key="1">
    <citation type="submission" date="2014-11" db="EMBL/GenBank/DDBJ databases">
        <authorList>
            <person name="Amaro Gonzalez C."/>
        </authorList>
    </citation>
    <scope>NUCLEOTIDE SEQUENCE</scope>
</reference>
<name>A0A0E9WER0_ANGAN</name>
<organism evidence="1">
    <name type="scientific">Anguilla anguilla</name>
    <name type="common">European freshwater eel</name>
    <name type="synonym">Muraena anguilla</name>
    <dbReference type="NCBI Taxonomy" id="7936"/>
    <lineage>
        <taxon>Eukaryota</taxon>
        <taxon>Metazoa</taxon>
        <taxon>Chordata</taxon>
        <taxon>Craniata</taxon>
        <taxon>Vertebrata</taxon>
        <taxon>Euteleostomi</taxon>
        <taxon>Actinopterygii</taxon>
        <taxon>Neopterygii</taxon>
        <taxon>Teleostei</taxon>
        <taxon>Anguilliformes</taxon>
        <taxon>Anguillidae</taxon>
        <taxon>Anguilla</taxon>
    </lineage>
</organism>
<evidence type="ECO:0000313" key="1">
    <source>
        <dbReference type="EMBL" id="JAH87983.1"/>
    </source>
</evidence>
<accession>A0A0E9WER0</accession>
<proteinExistence type="predicted"/>